<evidence type="ECO:0000313" key="2">
    <source>
        <dbReference type="Proteomes" id="UP001500102"/>
    </source>
</evidence>
<keyword evidence="2" id="KW-1185">Reference proteome</keyword>
<dbReference type="RefSeq" id="WP_344363223.1">
    <property type="nucleotide sequence ID" value="NZ_BAAAQB010000013.1"/>
</dbReference>
<dbReference type="EMBL" id="BAAAQB010000013">
    <property type="protein sequence ID" value="GAA2130705.1"/>
    <property type="molecule type" value="Genomic_DNA"/>
</dbReference>
<gene>
    <name evidence="1" type="ORF">GCM10009825_11870</name>
</gene>
<evidence type="ECO:0000313" key="1">
    <source>
        <dbReference type="EMBL" id="GAA2130705.1"/>
    </source>
</evidence>
<name>A0ABN2YPY4_9MICC</name>
<proteinExistence type="predicted"/>
<comment type="caution">
    <text evidence="1">The sequence shown here is derived from an EMBL/GenBank/DDBJ whole genome shotgun (WGS) entry which is preliminary data.</text>
</comment>
<reference evidence="1 2" key="1">
    <citation type="journal article" date="2019" name="Int. J. Syst. Evol. Microbiol.">
        <title>The Global Catalogue of Microorganisms (GCM) 10K type strain sequencing project: providing services to taxonomists for standard genome sequencing and annotation.</title>
        <authorList>
            <consortium name="The Broad Institute Genomics Platform"/>
            <consortium name="The Broad Institute Genome Sequencing Center for Infectious Disease"/>
            <person name="Wu L."/>
            <person name="Ma J."/>
        </authorList>
    </citation>
    <scope>NUCLEOTIDE SEQUENCE [LARGE SCALE GENOMIC DNA]</scope>
    <source>
        <strain evidence="1 2">JCM 15921</strain>
    </source>
</reference>
<protein>
    <submittedName>
        <fullName evidence="1">Uncharacterized protein</fullName>
    </submittedName>
</protein>
<accession>A0ABN2YPY4</accession>
<organism evidence="1 2">
    <name type="scientific">Arthrobacter humicola</name>
    <dbReference type="NCBI Taxonomy" id="409291"/>
    <lineage>
        <taxon>Bacteria</taxon>
        <taxon>Bacillati</taxon>
        <taxon>Actinomycetota</taxon>
        <taxon>Actinomycetes</taxon>
        <taxon>Micrococcales</taxon>
        <taxon>Micrococcaceae</taxon>
        <taxon>Arthrobacter</taxon>
    </lineage>
</organism>
<sequence length="163" mass="16975">MHSEPRANSFMLHPDVAVHDVDEAQWEHIGQLLAMAACSNDDVARAVRDFVPPSSSAVVGVFNGRVLWASLVVAVDHTAAITSVTTVDGAAVKWHGDMGTVAGDVVKWVHARHGLCSLGLFLDKPHAEKFLNASDKAAAIRTASAAGGLVLSPVPAPLATALA</sequence>
<dbReference type="Proteomes" id="UP001500102">
    <property type="component" value="Unassembled WGS sequence"/>
</dbReference>